<dbReference type="Pfam" id="PF13672">
    <property type="entry name" value="PP2C_2"/>
    <property type="match status" value="1"/>
</dbReference>
<sequence>MIRIHCDAATRQGQGRRNEDRMIALPEQQLYAVIDGVSGLEPITDEEGHTAGEMAAISIARGLESITTAIAAMASPLDVMRARLLEANRMLDDTMRLYGIAPYDTGRRFGAVHAAVWLDEYYAYWTQTGDCMIYALYESGEVRPVTYDRVAPFDERVLSAWMEHEEDWREHRQPEEIRQLLRQNRSRANTEFGYSVLNGDEAVQHRLEYGALPLQGVTHILLVSDGIYPWRVDEEQSSMERWFQYIITTGMEQCAAALEARERMDAYCNQIPRFKMCDDKSGILLTIERI</sequence>
<name>A0ABT4EFY3_PAEAL</name>
<comment type="caution">
    <text evidence="2">The sequence shown here is derived from an EMBL/GenBank/DDBJ whole genome shotgun (WGS) entry which is preliminary data.</text>
</comment>
<dbReference type="RefSeq" id="WP_090510310.1">
    <property type="nucleotide sequence ID" value="NZ_JAMDLY010000021.1"/>
</dbReference>
<evidence type="ECO:0000259" key="1">
    <source>
        <dbReference type="Pfam" id="PF13672"/>
    </source>
</evidence>
<keyword evidence="3" id="KW-1185">Reference proteome</keyword>
<dbReference type="Proteomes" id="UP001527090">
    <property type="component" value="Unassembled WGS sequence"/>
</dbReference>
<organism evidence="2 3">
    <name type="scientific">Paenibacillus alvei</name>
    <name type="common">Bacillus alvei</name>
    <dbReference type="NCBI Taxonomy" id="44250"/>
    <lineage>
        <taxon>Bacteria</taxon>
        <taxon>Bacillati</taxon>
        <taxon>Bacillota</taxon>
        <taxon>Bacilli</taxon>
        <taxon>Bacillales</taxon>
        <taxon>Paenibacillaceae</taxon>
        <taxon>Paenibacillus</taxon>
    </lineage>
</organism>
<protein>
    <submittedName>
        <fullName evidence="2">Protein phosphatase 2C domain-containing protein</fullName>
    </submittedName>
</protein>
<proteinExistence type="predicted"/>
<dbReference type="EMBL" id="JAMDLY010000021">
    <property type="protein sequence ID" value="MCY9532649.1"/>
    <property type="molecule type" value="Genomic_DNA"/>
</dbReference>
<evidence type="ECO:0000313" key="3">
    <source>
        <dbReference type="Proteomes" id="UP001527090"/>
    </source>
</evidence>
<dbReference type="InterPro" id="IPR036457">
    <property type="entry name" value="PPM-type-like_dom_sf"/>
</dbReference>
<evidence type="ECO:0000313" key="2">
    <source>
        <dbReference type="EMBL" id="MCY9532649.1"/>
    </source>
</evidence>
<reference evidence="2 3" key="1">
    <citation type="submission" date="2022-05" db="EMBL/GenBank/DDBJ databases">
        <title>Genome Sequencing of Bee-Associated Microbes.</title>
        <authorList>
            <person name="Dunlap C."/>
        </authorList>
    </citation>
    <scope>NUCLEOTIDE SEQUENCE [LARGE SCALE GENOMIC DNA]</scope>
    <source>
        <strain evidence="2 3">NRRL NRS-750</strain>
    </source>
</reference>
<dbReference type="Gene3D" id="3.60.40.10">
    <property type="entry name" value="PPM-type phosphatase domain"/>
    <property type="match status" value="1"/>
</dbReference>
<dbReference type="InterPro" id="IPR001932">
    <property type="entry name" value="PPM-type_phosphatase-like_dom"/>
</dbReference>
<gene>
    <name evidence="2" type="ORF">M5X04_25410</name>
</gene>
<accession>A0ABT4EFY3</accession>
<dbReference type="SUPFAM" id="SSF81606">
    <property type="entry name" value="PP2C-like"/>
    <property type="match status" value="1"/>
</dbReference>
<feature type="domain" description="PPM-type phosphatase" evidence="1">
    <location>
        <begin position="13"/>
        <end position="253"/>
    </location>
</feature>